<dbReference type="Proteomes" id="UP000663852">
    <property type="component" value="Unassembled WGS sequence"/>
</dbReference>
<organism evidence="4 5">
    <name type="scientific">Adineta ricciae</name>
    <name type="common">Rotifer</name>
    <dbReference type="NCBI Taxonomy" id="249248"/>
    <lineage>
        <taxon>Eukaryota</taxon>
        <taxon>Metazoa</taxon>
        <taxon>Spiralia</taxon>
        <taxon>Gnathifera</taxon>
        <taxon>Rotifera</taxon>
        <taxon>Eurotatoria</taxon>
        <taxon>Bdelloidea</taxon>
        <taxon>Adinetida</taxon>
        <taxon>Adinetidae</taxon>
        <taxon>Adineta</taxon>
    </lineage>
</organism>
<dbReference type="EMBL" id="CAJNOJ010000108">
    <property type="protein sequence ID" value="CAF1128217.1"/>
    <property type="molecule type" value="Genomic_DNA"/>
</dbReference>
<name>A0A814R605_ADIRI</name>
<reference evidence="4" key="1">
    <citation type="submission" date="2021-02" db="EMBL/GenBank/DDBJ databases">
        <authorList>
            <person name="Nowell W R."/>
        </authorList>
    </citation>
    <scope>NUCLEOTIDE SEQUENCE</scope>
</reference>
<feature type="compositionally biased region" description="Acidic residues" evidence="2">
    <location>
        <begin position="113"/>
        <end position="138"/>
    </location>
</feature>
<proteinExistence type="predicted"/>
<protein>
    <recommendedName>
        <fullName evidence="3">CCHC-type domain-containing protein</fullName>
    </recommendedName>
</protein>
<feature type="compositionally biased region" description="Low complexity" evidence="2">
    <location>
        <begin position="282"/>
        <end position="291"/>
    </location>
</feature>
<feature type="domain" description="CCHC-type" evidence="3">
    <location>
        <begin position="243"/>
        <end position="258"/>
    </location>
</feature>
<feature type="compositionally biased region" description="Low complexity" evidence="2">
    <location>
        <begin position="264"/>
        <end position="273"/>
    </location>
</feature>
<dbReference type="InterPro" id="IPR036875">
    <property type="entry name" value="Znf_CCHC_sf"/>
</dbReference>
<dbReference type="PROSITE" id="PS50158">
    <property type="entry name" value="ZF_CCHC"/>
    <property type="match status" value="1"/>
</dbReference>
<evidence type="ECO:0000259" key="3">
    <source>
        <dbReference type="PROSITE" id="PS50158"/>
    </source>
</evidence>
<dbReference type="GO" id="GO:0003676">
    <property type="term" value="F:nucleic acid binding"/>
    <property type="evidence" value="ECO:0007669"/>
    <property type="project" value="InterPro"/>
</dbReference>
<dbReference type="GO" id="GO:0008270">
    <property type="term" value="F:zinc ion binding"/>
    <property type="evidence" value="ECO:0007669"/>
    <property type="project" value="UniProtKB-KW"/>
</dbReference>
<dbReference type="Gene3D" id="4.10.60.10">
    <property type="entry name" value="Zinc finger, CCHC-type"/>
    <property type="match status" value="1"/>
</dbReference>
<keyword evidence="1" id="KW-0863">Zinc-finger</keyword>
<sequence length="1308" mass="153011">MAKMNYKSCLKKLLDNEFSISSNDKNRFISGYKSLIDILQVPEISKQLHGCHDLLFDCISQIILTPFNHDFDDEQLRALLELASNARVLTMSQNQIIDGWLQNVEDRIFEKPDDNDDEEEDDDDDLYEDASESEEEEVKDIYKKLHQDGRNQRQQKHVTFVESSSMAAKGKTSSSTQILSNQRNGHVAHIRDQQNEGHRNDIPGKSNPKVNKMQKESDSIRGKGRRVAPFDNKYGVDLRKYDCYLCGEYGHVQYDCPQKPKSTARGNARGNNRNKTERKRSNSSSSSSSTEPTTINEADHNRVQHLYNISSKLLNSSQSADERTQTFELFLSLTKKLQDCHGTNLLKTFQDKESTFYPLFCHIAQNDFLFTNEQYQKIYELRTVLLPTKSNCLNADRSIFCAQRQLMALTVIEKHLTNATQMQPTIFNDFQEYIIRSTPPISPNLYDLIRNVLRSSIYIDKQYLDNFTARILFEKKKDIFSTEQLQEFHSCLDMRMKRFERNNQKQVWKERLNSFKNDQFIGDLNQWLTEFEQILKSDSVDVKPTSTIIVDHAMWYFAILFMSSSGHLSREQFDNLLKSAIQSSLFNAKQKFYFEFYLNQGHAPIMFSELKQIKAKLEADNQEGKHAAYEDILKVLERLKPEFHVAQENEQTSTKTDDTIPIIDNHVLLYLISLIEIICSDTKAFSDEQCKNLLDNFLDRSSIVRPLSNIEQQRIKTFYKRPMSLYEMKKLCTSSQFDVEQLVSIVQNQNFLTNEEILDYLTQNIVEIFANRRKFSREKCEELKSLIDKKTFGKQRCRLINESFDKHRSHRNILPLIDPTILNQLLTKIFEKDHQAHLQFFTLLEDFSQRTDFDEMTIQFEINRCLFSSIILVICENNFSNESNPHFYRQHLKAIIEKQSEFFAYLFTEQQYKFVLSRLPSSSNLDRLIESIKNKFNEDTYEKLIHLVENDLREKSDMDKLFNFILSTFDNQCLTIAQTLQLANRTIELSKTLKNSLQFLVDLLQQNLHVSPKNLLNSIETHQSTDQTRHQIIIILKTPNAKYAIADWKKTMIRIITILHDQNNNNQQWQNIAQQSTMFHAPIFRQQLDLCFNHQSDENKEPSTVRKSTGKIDQSVAHREMFRRLESDDPAMYTIVVEKLHSCLVNKQLSGEISLQKFIQALQTVFMKTRKFSQISLDEWATLIENNRRKIFATDDQCDQLLMNILCARLNLPIDTLSSLSRLIQSKKAHERHDGLQKLILILQNTPLTNKKTLWDNLPTISNPLYDIVTRVIFDEKYNNNQVRQCLTAAKKTCLFNVEHRKKLNEIP</sequence>
<dbReference type="OrthoDB" id="10051484at2759"/>
<evidence type="ECO:0000256" key="1">
    <source>
        <dbReference type="PROSITE-ProRule" id="PRU00047"/>
    </source>
</evidence>
<dbReference type="SMART" id="SM00343">
    <property type="entry name" value="ZnF_C2HC"/>
    <property type="match status" value="1"/>
</dbReference>
<feature type="region of interest" description="Disordered" evidence="2">
    <location>
        <begin position="255"/>
        <end position="301"/>
    </location>
</feature>
<keyword evidence="1" id="KW-0862">Zinc</keyword>
<feature type="compositionally biased region" description="Basic and acidic residues" evidence="2">
    <location>
        <begin position="189"/>
        <end position="202"/>
    </location>
</feature>
<evidence type="ECO:0000256" key="2">
    <source>
        <dbReference type="SAM" id="MobiDB-lite"/>
    </source>
</evidence>
<gene>
    <name evidence="4" type="ORF">EDS130_LOCUS21431</name>
</gene>
<keyword evidence="1" id="KW-0479">Metal-binding</keyword>
<dbReference type="SUPFAM" id="SSF57756">
    <property type="entry name" value="Retrovirus zinc finger-like domains"/>
    <property type="match status" value="1"/>
</dbReference>
<feature type="region of interest" description="Disordered" evidence="2">
    <location>
        <begin position="111"/>
        <end position="227"/>
    </location>
</feature>
<feature type="compositionally biased region" description="Basic and acidic residues" evidence="2">
    <location>
        <begin position="139"/>
        <end position="151"/>
    </location>
</feature>
<accession>A0A814R605</accession>
<evidence type="ECO:0000313" key="4">
    <source>
        <dbReference type="EMBL" id="CAF1128217.1"/>
    </source>
</evidence>
<comment type="caution">
    <text evidence="4">The sequence shown here is derived from an EMBL/GenBank/DDBJ whole genome shotgun (WGS) entry which is preliminary data.</text>
</comment>
<dbReference type="InterPro" id="IPR001878">
    <property type="entry name" value="Znf_CCHC"/>
</dbReference>
<feature type="compositionally biased region" description="Polar residues" evidence="2">
    <location>
        <begin position="161"/>
        <end position="184"/>
    </location>
</feature>
<evidence type="ECO:0000313" key="5">
    <source>
        <dbReference type="Proteomes" id="UP000663852"/>
    </source>
</evidence>